<gene>
    <name evidence="3" type="ORF">FA14DRAFT_180792</name>
</gene>
<accession>A0A316VFB6</accession>
<dbReference type="PRINTS" id="PR00081">
    <property type="entry name" value="GDHRDH"/>
</dbReference>
<keyword evidence="4" id="KW-1185">Reference proteome</keyword>
<dbReference type="GeneID" id="37022820"/>
<dbReference type="Proteomes" id="UP000245771">
    <property type="component" value="Unassembled WGS sequence"/>
</dbReference>
<dbReference type="OrthoDB" id="1888931at2759"/>
<comment type="similarity">
    <text evidence="1">Belongs to the short-chain dehydrogenases/reductases (SDR) family.</text>
</comment>
<dbReference type="STRING" id="1280837.A0A316VFB6"/>
<dbReference type="EMBL" id="KZ819604">
    <property type="protein sequence ID" value="PWN34165.1"/>
    <property type="molecule type" value="Genomic_DNA"/>
</dbReference>
<organism evidence="3 4">
    <name type="scientific">Meira miltonrushii</name>
    <dbReference type="NCBI Taxonomy" id="1280837"/>
    <lineage>
        <taxon>Eukaryota</taxon>
        <taxon>Fungi</taxon>
        <taxon>Dikarya</taxon>
        <taxon>Basidiomycota</taxon>
        <taxon>Ustilaginomycotina</taxon>
        <taxon>Exobasidiomycetes</taxon>
        <taxon>Exobasidiales</taxon>
        <taxon>Brachybasidiaceae</taxon>
        <taxon>Meira</taxon>
    </lineage>
</organism>
<dbReference type="InterPro" id="IPR036291">
    <property type="entry name" value="NAD(P)-bd_dom_sf"/>
</dbReference>
<dbReference type="PANTHER" id="PTHR43639">
    <property type="entry name" value="OXIDOREDUCTASE, SHORT-CHAIN DEHYDROGENASE/REDUCTASE FAMILY (AFU_ORTHOLOGUE AFUA_5G02870)"/>
    <property type="match status" value="1"/>
</dbReference>
<keyword evidence="2" id="KW-0560">Oxidoreductase</keyword>
<dbReference type="AlphaFoldDB" id="A0A316VFB6"/>
<dbReference type="NCBIfam" id="NF005559">
    <property type="entry name" value="PRK07231.1"/>
    <property type="match status" value="1"/>
</dbReference>
<protein>
    <submittedName>
        <fullName evidence="3">NAD(P)-binding protein</fullName>
    </submittedName>
</protein>
<name>A0A316VFB6_9BASI</name>
<dbReference type="PANTHER" id="PTHR43639:SF1">
    <property type="entry name" value="SHORT-CHAIN DEHYDROGENASE_REDUCTASE FAMILY PROTEIN"/>
    <property type="match status" value="1"/>
</dbReference>
<sequence length="264" mass="27849">MTSSANAPRLQGQVAIVTGGVSGFGKAVVDTFIEQGAKVLVMDLNANEGGGGLKDHDETVGQQLKANVCSAQDWKTAVEICQSKFGQTPTICVNNAGWTYSNKSTLTVTEEEFDKVFNVNAKSFYVSVNTLVPIMQKAGKGGSFIQVASTAGVRPRPNLTWYNASKAAVIAANKSMALEFAKDKIRFNCVNPVAGVTPMLSLFAGAAKVGDALTDAQLKQFNDSVPLGRLSMPADVANAVLFFADPKSEFLTGLDLNVDGGRCV</sequence>
<dbReference type="SUPFAM" id="SSF51735">
    <property type="entry name" value="NAD(P)-binding Rossmann-fold domains"/>
    <property type="match status" value="1"/>
</dbReference>
<dbReference type="InParanoid" id="A0A316VFB6"/>
<dbReference type="Pfam" id="PF13561">
    <property type="entry name" value="adh_short_C2"/>
    <property type="match status" value="1"/>
</dbReference>
<evidence type="ECO:0000313" key="3">
    <source>
        <dbReference type="EMBL" id="PWN34165.1"/>
    </source>
</evidence>
<dbReference type="RefSeq" id="XP_025354467.1">
    <property type="nucleotide sequence ID" value="XM_025501039.1"/>
</dbReference>
<evidence type="ECO:0000313" key="4">
    <source>
        <dbReference type="Proteomes" id="UP000245771"/>
    </source>
</evidence>
<dbReference type="InterPro" id="IPR002347">
    <property type="entry name" value="SDR_fam"/>
</dbReference>
<reference evidence="3 4" key="1">
    <citation type="journal article" date="2018" name="Mol. Biol. Evol.">
        <title>Broad Genomic Sampling Reveals a Smut Pathogenic Ancestry of the Fungal Clade Ustilaginomycotina.</title>
        <authorList>
            <person name="Kijpornyongpan T."/>
            <person name="Mondo S.J."/>
            <person name="Barry K."/>
            <person name="Sandor L."/>
            <person name="Lee J."/>
            <person name="Lipzen A."/>
            <person name="Pangilinan J."/>
            <person name="LaButti K."/>
            <person name="Hainaut M."/>
            <person name="Henrissat B."/>
            <person name="Grigoriev I.V."/>
            <person name="Spatafora J.W."/>
            <person name="Aime M.C."/>
        </authorList>
    </citation>
    <scope>NUCLEOTIDE SEQUENCE [LARGE SCALE GENOMIC DNA]</scope>
    <source>
        <strain evidence="3 4">MCA 3882</strain>
    </source>
</reference>
<dbReference type="GO" id="GO:0016491">
    <property type="term" value="F:oxidoreductase activity"/>
    <property type="evidence" value="ECO:0007669"/>
    <property type="project" value="UniProtKB-KW"/>
</dbReference>
<dbReference type="Gene3D" id="3.40.50.720">
    <property type="entry name" value="NAD(P)-binding Rossmann-like Domain"/>
    <property type="match status" value="1"/>
</dbReference>
<dbReference type="FunFam" id="3.40.50.720:FF:000084">
    <property type="entry name" value="Short-chain dehydrogenase reductase"/>
    <property type="match status" value="1"/>
</dbReference>
<dbReference type="PRINTS" id="PR00080">
    <property type="entry name" value="SDRFAMILY"/>
</dbReference>
<evidence type="ECO:0000256" key="2">
    <source>
        <dbReference type="ARBA" id="ARBA00023002"/>
    </source>
</evidence>
<proteinExistence type="inferred from homology"/>
<evidence type="ECO:0000256" key="1">
    <source>
        <dbReference type="ARBA" id="ARBA00006484"/>
    </source>
</evidence>